<keyword evidence="1" id="KW-0812">Transmembrane</keyword>
<name>A0ABD6EZA8_9BILA</name>
<sequence>MKLANFIFVILLVEVDTAERWRDEAFRPLHRRCVEDGKYVTGVGYFVGYCRNGRVVFDHCSSKDNVKVYPGRFVKQRNGQYILCYTIGHMAYVKFFGTAKEVIDMQRKVKRFMKPVAAAVPRAFSGYWSLLRLLVCFLWMLIFT</sequence>
<keyword evidence="1" id="KW-0472">Membrane</keyword>
<dbReference type="Proteomes" id="UP001608902">
    <property type="component" value="Unassembled WGS sequence"/>
</dbReference>
<feature type="signal peptide" evidence="2">
    <location>
        <begin position="1"/>
        <end position="20"/>
    </location>
</feature>
<keyword evidence="4" id="KW-1185">Reference proteome</keyword>
<evidence type="ECO:0000256" key="1">
    <source>
        <dbReference type="SAM" id="Phobius"/>
    </source>
</evidence>
<dbReference type="EMBL" id="JBGFUD010009681">
    <property type="protein sequence ID" value="MFH4982609.1"/>
    <property type="molecule type" value="Genomic_DNA"/>
</dbReference>
<accession>A0ABD6EZA8</accession>
<organism evidence="3 4">
    <name type="scientific">Gnathostoma spinigerum</name>
    <dbReference type="NCBI Taxonomy" id="75299"/>
    <lineage>
        <taxon>Eukaryota</taxon>
        <taxon>Metazoa</taxon>
        <taxon>Ecdysozoa</taxon>
        <taxon>Nematoda</taxon>
        <taxon>Chromadorea</taxon>
        <taxon>Rhabditida</taxon>
        <taxon>Spirurina</taxon>
        <taxon>Gnathostomatomorpha</taxon>
        <taxon>Gnathostomatoidea</taxon>
        <taxon>Gnathostomatidae</taxon>
        <taxon>Gnathostoma</taxon>
    </lineage>
</organism>
<keyword evidence="1" id="KW-1133">Transmembrane helix</keyword>
<comment type="caution">
    <text evidence="3">The sequence shown here is derived from an EMBL/GenBank/DDBJ whole genome shotgun (WGS) entry which is preliminary data.</text>
</comment>
<proteinExistence type="predicted"/>
<feature type="transmembrane region" description="Helical" evidence="1">
    <location>
        <begin position="124"/>
        <end position="142"/>
    </location>
</feature>
<evidence type="ECO:0000313" key="4">
    <source>
        <dbReference type="Proteomes" id="UP001608902"/>
    </source>
</evidence>
<keyword evidence="2" id="KW-0732">Signal</keyword>
<feature type="chain" id="PRO_5044885659" evidence="2">
    <location>
        <begin position="21"/>
        <end position="144"/>
    </location>
</feature>
<reference evidence="3 4" key="1">
    <citation type="submission" date="2024-08" db="EMBL/GenBank/DDBJ databases">
        <title>Gnathostoma spinigerum genome.</title>
        <authorList>
            <person name="Gonzalez-Bertolin B."/>
            <person name="Monzon S."/>
            <person name="Zaballos A."/>
            <person name="Jimenez P."/>
            <person name="Dekumyoy P."/>
            <person name="Varona S."/>
            <person name="Cuesta I."/>
            <person name="Sumanam S."/>
            <person name="Adisakwattana P."/>
            <person name="Gasser R.B."/>
            <person name="Hernandez-Gonzalez A."/>
            <person name="Young N.D."/>
            <person name="Perteguer M.J."/>
        </authorList>
    </citation>
    <scope>NUCLEOTIDE SEQUENCE [LARGE SCALE GENOMIC DNA]</scope>
    <source>
        <strain evidence="3">AL3</strain>
        <tissue evidence="3">Liver</tissue>
    </source>
</reference>
<protein>
    <submittedName>
        <fullName evidence="3">Uncharacterized protein</fullName>
    </submittedName>
</protein>
<feature type="transmembrane region" description="Helical" evidence="1">
    <location>
        <begin position="80"/>
        <end position="103"/>
    </location>
</feature>
<gene>
    <name evidence="3" type="ORF">AB6A40_009318</name>
</gene>
<evidence type="ECO:0000256" key="2">
    <source>
        <dbReference type="SAM" id="SignalP"/>
    </source>
</evidence>
<evidence type="ECO:0000313" key="3">
    <source>
        <dbReference type="EMBL" id="MFH4982609.1"/>
    </source>
</evidence>
<dbReference type="AlphaFoldDB" id="A0ABD6EZA8"/>